<reference evidence="4" key="1">
    <citation type="submission" date="2015-03" db="EMBL/GenBank/DDBJ databases">
        <title>Luteipulveratus halotolerans sp. nov., a novel actinobacterium (Dermacoccaceae) from Sarawak, Malaysia.</title>
        <authorList>
            <person name="Juboi H."/>
            <person name="Basik A."/>
            <person name="Shamsul S.S."/>
            <person name="Arnold P."/>
            <person name="Schmitt E.K."/>
            <person name="Sanglier J.-J."/>
            <person name="Yeo T."/>
        </authorList>
    </citation>
    <scope>NUCLEOTIDE SEQUENCE [LARGE SCALE GENOMIC DNA]</scope>
    <source>
        <strain evidence="4">C296001</strain>
    </source>
</reference>
<feature type="transmembrane region" description="Helical" evidence="2">
    <location>
        <begin position="221"/>
        <end position="254"/>
    </location>
</feature>
<evidence type="ECO:0000256" key="2">
    <source>
        <dbReference type="SAM" id="Phobius"/>
    </source>
</evidence>
<accession>A0A0L6CKE8</accession>
<keyword evidence="2" id="KW-0472">Membrane</keyword>
<feature type="transmembrane region" description="Helical" evidence="2">
    <location>
        <begin position="34"/>
        <end position="53"/>
    </location>
</feature>
<dbReference type="InterPro" id="IPR018688">
    <property type="entry name" value="PpoB2-like"/>
</dbReference>
<dbReference type="EMBL" id="LAIR01000002">
    <property type="protein sequence ID" value="KNX37973.1"/>
    <property type="molecule type" value="Genomic_DNA"/>
</dbReference>
<evidence type="ECO:0000313" key="3">
    <source>
        <dbReference type="EMBL" id="KNX37973.1"/>
    </source>
</evidence>
<gene>
    <name evidence="3" type="ORF">VV01_13720</name>
</gene>
<dbReference type="AlphaFoldDB" id="A0A0L6CKE8"/>
<dbReference type="Proteomes" id="UP000037397">
    <property type="component" value="Unassembled WGS sequence"/>
</dbReference>
<keyword evidence="2" id="KW-0812">Transmembrane</keyword>
<comment type="caution">
    <text evidence="3">The sequence shown here is derived from an EMBL/GenBank/DDBJ whole genome shotgun (WGS) entry which is preliminary data.</text>
</comment>
<protein>
    <recommendedName>
        <fullName evidence="5">Metal-binding integral membrane protein</fullName>
    </recommendedName>
</protein>
<keyword evidence="4" id="KW-1185">Reference proteome</keyword>
<organism evidence="3 4">
    <name type="scientific">Luteipulveratus halotolerans</name>
    <dbReference type="NCBI Taxonomy" id="1631356"/>
    <lineage>
        <taxon>Bacteria</taxon>
        <taxon>Bacillati</taxon>
        <taxon>Actinomycetota</taxon>
        <taxon>Actinomycetes</taxon>
        <taxon>Micrococcales</taxon>
        <taxon>Dermacoccaceae</taxon>
        <taxon>Luteipulveratus</taxon>
    </lineage>
</organism>
<name>A0A0L6CKE8_9MICO</name>
<keyword evidence="2" id="KW-1133">Transmembrane helix</keyword>
<evidence type="ECO:0000313" key="4">
    <source>
        <dbReference type="Proteomes" id="UP000037397"/>
    </source>
</evidence>
<feature type="transmembrane region" description="Helical" evidence="2">
    <location>
        <begin position="266"/>
        <end position="290"/>
    </location>
</feature>
<feature type="transmembrane region" description="Helical" evidence="2">
    <location>
        <begin position="125"/>
        <end position="148"/>
    </location>
</feature>
<evidence type="ECO:0000256" key="1">
    <source>
        <dbReference type="SAM" id="MobiDB-lite"/>
    </source>
</evidence>
<feature type="transmembrane region" description="Helical" evidence="2">
    <location>
        <begin position="91"/>
        <end position="113"/>
    </location>
</feature>
<dbReference type="Pfam" id="PF09948">
    <property type="entry name" value="PpoB2"/>
    <property type="match status" value="1"/>
</dbReference>
<feature type="compositionally biased region" description="Low complexity" evidence="1">
    <location>
        <begin position="1"/>
        <end position="15"/>
    </location>
</feature>
<proteinExistence type="predicted"/>
<feature type="region of interest" description="Disordered" evidence="1">
    <location>
        <begin position="1"/>
        <end position="32"/>
    </location>
</feature>
<evidence type="ECO:0008006" key="5">
    <source>
        <dbReference type="Google" id="ProtNLM"/>
    </source>
</evidence>
<dbReference type="STRING" id="1631356.VV01_13720"/>
<sequence>MTTTMTTTEPTQHMTQLRGESPGRTTRPGGSARSTALVTAVVLAAAGAAWLVLATLPVGRAAHGSGAHGGGAHGAAAHAGHAAEPGAGLWFAGWALMVVAMMLPPALPLLRTIRQVATRRTRPGTLVTACLLAFVGVWTGVGVLYLGADRLAAAYVDRLAILHAHPQVPAGLAVVATDAYQLTPWKRACLSACRTPRSVVLTVWTGARPPVVEGAAVGALYGAICVGCCWALMLLTLAVGVAALPVMLVAAVVMSAERLLPHVRPLVPAVAVGSIALGLLVLAGIVPAALGTSH</sequence>